<dbReference type="SFLD" id="SFLDG01142">
    <property type="entry name" value="C2.B.2:_Mannosyl-3-phosphoglyc"/>
    <property type="match status" value="1"/>
</dbReference>
<evidence type="ECO:0000313" key="4">
    <source>
        <dbReference type="EMBL" id="MBI3126855.1"/>
    </source>
</evidence>
<dbReference type="SUPFAM" id="SSF56784">
    <property type="entry name" value="HAD-like"/>
    <property type="match status" value="1"/>
</dbReference>
<name>A0A932HW92_UNCTE</name>
<dbReference type="AlphaFoldDB" id="A0A932HW92"/>
<dbReference type="SFLD" id="SFLDG01140">
    <property type="entry name" value="C2.B:_Phosphomannomutase_and_P"/>
    <property type="match status" value="1"/>
</dbReference>
<dbReference type="SFLD" id="SFLDS00003">
    <property type="entry name" value="Haloacid_Dehalogenase"/>
    <property type="match status" value="1"/>
</dbReference>
<organism evidence="4 5">
    <name type="scientific">Tectimicrobiota bacterium</name>
    <dbReference type="NCBI Taxonomy" id="2528274"/>
    <lineage>
        <taxon>Bacteria</taxon>
        <taxon>Pseudomonadati</taxon>
        <taxon>Nitrospinota/Tectimicrobiota group</taxon>
        <taxon>Candidatus Tectimicrobiota</taxon>
    </lineage>
</organism>
<dbReference type="Proteomes" id="UP000782312">
    <property type="component" value="Unassembled WGS sequence"/>
</dbReference>
<evidence type="ECO:0000313" key="5">
    <source>
        <dbReference type="Proteomes" id="UP000782312"/>
    </source>
</evidence>
<evidence type="ECO:0000256" key="2">
    <source>
        <dbReference type="ARBA" id="ARBA00022801"/>
    </source>
</evidence>
<dbReference type="Gene3D" id="3.30.980.20">
    <property type="entry name" value="Putative mannosyl-3-phosphoglycerate phosphatase, domain 2"/>
    <property type="match status" value="1"/>
</dbReference>
<gene>
    <name evidence="4" type="ORF">HYZ11_04555</name>
</gene>
<keyword evidence="3" id="KW-0460">Magnesium</keyword>
<accession>A0A932HW92</accession>
<sequence length="281" mass="30122">MRKILVFSDLDGSLLDHDTYGMDEARKTAQDLRKSGAALILTSSKTGAEIEGYVTNLGLADPFIAEGGGVLFCPAGLFPDAPDGSREEGGYSVQTLGPPVEALREAFLEMRRALALPLRAYFEMDDAELQRLTSLPAGWIPRMRDRRASVPFIRTGGTAAEDLAPVREWAGSKGLRYARGGRFHHLTGSFDKGTAAARLADMYRRKTGGVLTIGIGDGPNDLPLLRWADRAVAIPAKEGLRPELAAVPGVRVAPAPGPAGWKAGVEDLFRELNLEPLLSGS</sequence>
<dbReference type="PANTHER" id="PTHR10000">
    <property type="entry name" value="PHOSPHOSERINE PHOSPHATASE"/>
    <property type="match status" value="1"/>
</dbReference>
<dbReference type="GO" id="GO:0005829">
    <property type="term" value="C:cytosol"/>
    <property type="evidence" value="ECO:0007669"/>
    <property type="project" value="TreeGrafter"/>
</dbReference>
<dbReference type="PANTHER" id="PTHR10000:SF8">
    <property type="entry name" value="HAD SUPERFAMILY HYDROLASE-LIKE, TYPE 3"/>
    <property type="match status" value="1"/>
</dbReference>
<keyword evidence="1" id="KW-0479">Metal-binding</keyword>
<dbReference type="InterPro" id="IPR006381">
    <property type="entry name" value="HAD-SF-IIB-MPGP"/>
</dbReference>
<dbReference type="Gene3D" id="3.40.50.1000">
    <property type="entry name" value="HAD superfamily/HAD-like"/>
    <property type="match status" value="1"/>
</dbReference>
<dbReference type="NCBIfam" id="TIGR01486">
    <property type="entry name" value="HAD-SF-IIB-MPGP"/>
    <property type="match status" value="1"/>
</dbReference>
<reference evidence="4" key="1">
    <citation type="submission" date="2020-07" db="EMBL/GenBank/DDBJ databases">
        <title>Huge and variable diversity of episymbiotic CPR bacteria and DPANN archaea in groundwater ecosystems.</title>
        <authorList>
            <person name="He C.Y."/>
            <person name="Keren R."/>
            <person name="Whittaker M."/>
            <person name="Farag I.F."/>
            <person name="Doudna J."/>
            <person name="Cate J.H.D."/>
            <person name="Banfield J.F."/>
        </authorList>
    </citation>
    <scope>NUCLEOTIDE SEQUENCE</scope>
    <source>
        <strain evidence="4">NC_groundwater_763_Ag_S-0.2um_68_21</strain>
    </source>
</reference>
<dbReference type="Pfam" id="PF08282">
    <property type="entry name" value="Hydrolase_3"/>
    <property type="match status" value="1"/>
</dbReference>
<evidence type="ECO:0000256" key="1">
    <source>
        <dbReference type="ARBA" id="ARBA00022723"/>
    </source>
</evidence>
<keyword evidence="2 4" id="KW-0378">Hydrolase</keyword>
<dbReference type="InterPro" id="IPR023214">
    <property type="entry name" value="HAD_sf"/>
</dbReference>
<dbReference type="GO" id="GO:0050531">
    <property type="term" value="F:mannosyl-3-phosphoglycerate phosphatase activity"/>
    <property type="evidence" value="ECO:0007669"/>
    <property type="project" value="InterPro"/>
</dbReference>
<dbReference type="EMBL" id="JACPUR010000013">
    <property type="protein sequence ID" value="MBI3126855.1"/>
    <property type="molecule type" value="Genomic_DNA"/>
</dbReference>
<comment type="caution">
    <text evidence="4">The sequence shown here is derived from an EMBL/GenBank/DDBJ whole genome shotgun (WGS) entry which is preliminary data.</text>
</comment>
<proteinExistence type="predicted"/>
<dbReference type="GO" id="GO:0000287">
    <property type="term" value="F:magnesium ion binding"/>
    <property type="evidence" value="ECO:0007669"/>
    <property type="project" value="TreeGrafter"/>
</dbReference>
<dbReference type="GO" id="GO:0051479">
    <property type="term" value="P:mannosylglycerate biosynthetic process"/>
    <property type="evidence" value="ECO:0007669"/>
    <property type="project" value="InterPro"/>
</dbReference>
<protein>
    <submittedName>
        <fullName evidence="4">HAD hydrolase family protein</fullName>
    </submittedName>
</protein>
<dbReference type="InterPro" id="IPR036412">
    <property type="entry name" value="HAD-like_sf"/>
</dbReference>
<evidence type="ECO:0000256" key="3">
    <source>
        <dbReference type="ARBA" id="ARBA00022842"/>
    </source>
</evidence>